<protein>
    <submittedName>
        <fullName evidence="1">Uncharacterized protein</fullName>
    </submittedName>
</protein>
<proteinExistence type="predicted"/>
<keyword evidence="2" id="KW-1185">Reference proteome</keyword>
<reference evidence="2" key="1">
    <citation type="journal article" date="2015" name="Nat. Genet.">
        <title>The genome and transcriptome of the zoonotic hookworm Ancylostoma ceylanicum identify infection-specific gene families.</title>
        <authorList>
            <person name="Schwarz E.M."/>
            <person name="Hu Y."/>
            <person name="Antoshechkin I."/>
            <person name="Miller M.M."/>
            <person name="Sternberg P.W."/>
            <person name="Aroian R.V."/>
        </authorList>
    </citation>
    <scope>NUCLEOTIDE SEQUENCE</scope>
    <source>
        <strain evidence="2">HY135</strain>
    </source>
</reference>
<dbReference type="AlphaFoldDB" id="A0A016UZ08"/>
<organism evidence="1 2">
    <name type="scientific">Ancylostoma ceylanicum</name>
    <dbReference type="NCBI Taxonomy" id="53326"/>
    <lineage>
        <taxon>Eukaryota</taxon>
        <taxon>Metazoa</taxon>
        <taxon>Ecdysozoa</taxon>
        <taxon>Nematoda</taxon>
        <taxon>Chromadorea</taxon>
        <taxon>Rhabditida</taxon>
        <taxon>Rhabditina</taxon>
        <taxon>Rhabditomorpha</taxon>
        <taxon>Strongyloidea</taxon>
        <taxon>Ancylostomatidae</taxon>
        <taxon>Ancylostomatinae</taxon>
        <taxon>Ancylostoma</taxon>
    </lineage>
</organism>
<accession>A0A016UZ08</accession>
<name>A0A016UZ08_9BILA</name>
<comment type="caution">
    <text evidence="1">The sequence shown here is derived from an EMBL/GenBank/DDBJ whole genome shotgun (WGS) entry which is preliminary data.</text>
</comment>
<gene>
    <name evidence="1" type="primary">Acey_s0021.g328</name>
    <name evidence="1" type="ORF">Y032_0021g328</name>
</gene>
<dbReference type="Proteomes" id="UP000024635">
    <property type="component" value="Unassembled WGS sequence"/>
</dbReference>
<dbReference type="EMBL" id="JARK01001357">
    <property type="protein sequence ID" value="EYC20634.1"/>
    <property type="molecule type" value="Genomic_DNA"/>
</dbReference>
<sequence length="113" mass="12739">MGSGHSFPSEVRRRLCVSALIVLSRLAMEYARYEILHDRSTGPPTQNDAPSRIWIDGELRAEYGDNCVFKRTSLKADKSQKKSSKIPDVWALWQVEAVIDHRCVVYGSIEGTS</sequence>
<evidence type="ECO:0000313" key="2">
    <source>
        <dbReference type="Proteomes" id="UP000024635"/>
    </source>
</evidence>
<evidence type="ECO:0000313" key="1">
    <source>
        <dbReference type="EMBL" id="EYC20634.1"/>
    </source>
</evidence>